<proteinExistence type="predicted"/>
<dbReference type="Proteomes" id="UP000790377">
    <property type="component" value="Unassembled WGS sequence"/>
</dbReference>
<evidence type="ECO:0000313" key="1">
    <source>
        <dbReference type="EMBL" id="KAH7902977.1"/>
    </source>
</evidence>
<reference evidence="1" key="1">
    <citation type="journal article" date="2021" name="New Phytol.">
        <title>Evolutionary innovations through gain and loss of genes in the ectomycorrhizal Boletales.</title>
        <authorList>
            <person name="Wu G."/>
            <person name="Miyauchi S."/>
            <person name="Morin E."/>
            <person name="Kuo A."/>
            <person name="Drula E."/>
            <person name="Varga T."/>
            <person name="Kohler A."/>
            <person name="Feng B."/>
            <person name="Cao Y."/>
            <person name="Lipzen A."/>
            <person name="Daum C."/>
            <person name="Hundley H."/>
            <person name="Pangilinan J."/>
            <person name="Johnson J."/>
            <person name="Barry K."/>
            <person name="LaButti K."/>
            <person name="Ng V."/>
            <person name="Ahrendt S."/>
            <person name="Min B."/>
            <person name="Choi I.G."/>
            <person name="Park H."/>
            <person name="Plett J.M."/>
            <person name="Magnuson J."/>
            <person name="Spatafora J.W."/>
            <person name="Nagy L.G."/>
            <person name="Henrissat B."/>
            <person name="Grigoriev I.V."/>
            <person name="Yang Z.L."/>
            <person name="Xu J."/>
            <person name="Martin F.M."/>
        </authorList>
    </citation>
    <scope>NUCLEOTIDE SEQUENCE</scope>
    <source>
        <strain evidence="1">ATCC 28755</strain>
    </source>
</reference>
<comment type="caution">
    <text evidence="1">The sequence shown here is derived from an EMBL/GenBank/DDBJ whole genome shotgun (WGS) entry which is preliminary data.</text>
</comment>
<evidence type="ECO:0000313" key="2">
    <source>
        <dbReference type="Proteomes" id="UP000790377"/>
    </source>
</evidence>
<organism evidence="1 2">
    <name type="scientific">Hygrophoropsis aurantiaca</name>
    <dbReference type="NCBI Taxonomy" id="72124"/>
    <lineage>
        <taxon>Eukaryota</taxon>
        <taxon>Fungi</taxon>
        <taxon>Dikarya</taxon>
        <taxon>Basidiomycota</taxon>
        <taxon>Agaricomycotina</taxon>
        <taxon>Agaricomycetes</taxon>
        <taxon>Agaricomycetidae</taxon>
        <taxon>Boletales</taxon>
        <taxon>Coniophorineae</taxon>
        <taxon>Hygrophoropsidaceae</taxon>
        <taxon>Hygrophoropsis</taxon>
    </lineage>
</organism>
<gene>
    <name evidence="1" type="ORF">BJ138DRAFT_236052</name>
</gene>
<keyword evidence="2" id="KW-1185">Reference proteome</keyword>
<name>A0ACB7ZQK6_9AGAM</name>
<sequence>MLHIASLPSLRTLEMVDVKKESFKLMRQKALDAPIFQNLQSLAIQSDYPPDCLSFIQAFQQKQLMRLTNFCMRTKKRFESSPILIFPLEILPSICMDSTLLSITIQEPQYGNAHIPSNLDAISHLFVFCNLMDLYLDVRNSFNLDDDDIKIMARAWPHLQSIRFGGDLRNERQISLNGVHSLLEYCPNLRALDIAIDVTVGLSDLFKRKNRCRNFQIRDLVCHESHIENPFQVAAVISDIMPNVDITTTTETSIPRLKKHRRRWSETRKLLAFFALARIQERIRCGYPEDEQMFDPIPDFYLSSQPIPLSDDDDIDDELH</sequence>
<accession>A0ACB7ZQK6</accession>
<protein>
    <submittedName>
        <fullName evidence="1">Uncharacterized protein</fullName>
    </submittedName>
</protein>
<dbReference type="EMBL" id="MU269343">
    <property type="protein sequence ID" value="KAH7902977.1"/>
    <property type="molecule type" value="Genomic_DNA"/>
</dbReference>